<organism evidence="8 9">
    <name type="scientific">[Candida] railenensis</name>
    <dbReference type="NCBI Taxonomy" id="45579"/>
    <lineage>
        <taxon>Eukaryota</taxon>
        <taxon>Fungi</taxon>
        <taxon>Dikarya</taxon>
        <taxon>Ascomycota</taxon>
        <taxon>Saccharomycotina</taxon>
        <taxon>Pichiomycetes</taxon>
        <taxon>Debaryomycetaceae</taxon>
        <taxon>Kurtzmaniella</taxon>
    </lineage>
</organism>
<evidence type="ECO:0000256" key="3">
    <source>
        <dbReference type="ARBA" id="ARBA00022701"/>
    </source>
</evidence>
<name>A0A9P0QL33_9ASCO</name>
<evidence type="ECO:0000259" key="7">
    <source>
        <dbReference type="Pfam" id="PF17681"/>
    </source>
</evidence>
<dbReference type="GO" id="GO:0051321">
    <property type="term" value="P:meiotic cell cycle"/>
    <property type="evidence" value="ECO:0007669"/>
    <property type="project" value="TreeGrafter"/>
</dbReference>
<dbReference type="GO" id="GO:0005874">
    <property type="term" value="C:microtubule"/>
    <property type="evidence" value="ECO:0007669"/>
    <property type="project" value="UniProtKB-KW"/>
</dbReference>
<dbReference type="PANTHER" id="PTHR19302:SF33">
    <property type="entry name" value="GAMMA-TUBULIN COMPLEX COMPONENT 5"/>
    <property type="match status" value="1"/>
</dbReference>
<dbReference type="Pfam" id="PF17681">
    <property type="entry name" value="GCP_N_terminal"/>
    <property type="match status" value="1"/>
</dbReference>
<evidence type="ECO:0000256" key="1">
    <source>
        <dbReference type="ARBA" id="ARBA00010337"/>
    </source>
</evidence>
<evidence type="ECO:0000313" key="9">
    <source>
        <dbReference type="Proteomes" id="UP000837801"/>
    </source>
</evidence>
<dbReference type="Proteomes" id="UP000837801">
    <property type="component" value="Unassembled WGS sequence"/>
</dbReference>
<keyword evidence="4 5" id="KW-0206">Cytoskeleton</keyword>
<evidence type="ECO:0000259" key="6">
    <source>
        <dbReference type="Pfam" id="PF04130"/>
    </source>
</evidence>
<sequence>MGLDRNQLLKVYTTRLVNSLVPEEFGEEYINSISNELYMHIVNRPAGNEHDVGSFEGTLSQFKRFFFSQGRSHDWVRFQDVVDKLMRAKTVDQVEKYLVFFNGLMESSDFSAIQSSPYRQAPGDRVGPTAVTATTTGGSPLQGGTFSAIEGGRSLGSWQGHDSAVHASPPPPNATLQQHILPYYTSLDEQTIITYLSYTLLGIDSKIFTFTPTGTNSFSVQLSSSINHSYSGLLHNILEPALIYKKLSSAVSNDSITNSSSSPIKTAFLRSLEFHLNQYTTQVNKIFQSTSSQSSTLLSIYRQLNPLTSKLRILYTIHTNYFPLKGSEFLSKVYAFSKFGDLNIKQFATSLLVEVAKPYYEILETWILKGELIDNSNEEFFISYDFEGDNINDIIQFRPERIPNETFLNFKKELGVKIYQIGKMLIFLEKYCKELEWVNEFGIKYAHRVRSTLQRMTPNQFTSLILDQYNELLGYFTFLIQGKYQLFNHLQNFKTFLLMNSNDFIESLIENGMKVFNEPANSLTTSQLTKVLVDSINSSSIRNLNLEYQERLDARILNLNNGNGNGSIGWEVFTLEYKINDLPIEHILNYKSGLLGYLKMFNFLWKLKNLNYLLNAGYIESSRLMKDDLRNLNRRYNKLRRINGANTSIRDKKIIWIVKSFRSICLIRNQFTKFFNVLIKYLSIDVIDESFNEMITKKMKKSETRRRTNRGESTNESIVKPTSSFMKQISASIESQYELQAEFQDCDSVELTIDDLIHIHTAYLQKIIGCKLLNENEIGSISGESLILQIYDFLDITFHFIKGAEEFESLIIKYISLLSIDERGEEYMDEDFDEDLVELEENLKNIMDKTCRELYFQTFKPKLDLFTRDLRSTLELRELSRLF</sequence>
<keyword evidence="3 5" id="KW-0493">Microtubule</keyword>
<dbReference type="InterPro" id="IPR007259">
    <property type="entry name" value="GCP"/>
</dbReference>
<feature type="domain" description="Gamma tubulin complex component C-terminal" evidence="6">
    <location>
        <begin position="486"/>
        <end position="872"/>
    </location>
</feature>
<dbReference type="InterPro" id="IPR040457">
    <property type="entry name" value="GCP_C"/>
</dbReference>
<dbReference type="GO" id="GO:0005816">
    <property type="term" value="C:spindle pole body"/>
    <property type="evidence" value="ECO:0007669"/>
    <property type="project" value="UniProtKB-ARBA"/>
</dbReference>
<dbReference type="Gene3D" id="1.20.120.1900">
    <property type="entry name" value="Gamma-tubulin complex, C-terminal domain"/>
    <property type="match status" value="1"/>
</dbReference>
<dbReference type="InterPro" id="IPR042241">
    <property type="entry name" value="GCP_C_sf"/>
</dbReference>
<dbReference type="PANTHER" id="PTHR19302">
    <property type="entry name" value="GAMMA TUBULIN COMPLEX PROTEIN"/>
    <property type="match status" value="1"/>
</dbReference>
<dbReference type="GO" id="GO:0031122">
    <property type="term" value="P:cytoplasmic microtubule organization"/>
    <property type="evidence" value="ECO:0007669"/>
    <property type="project" value="TreeGrafter"/>
</dbReference>
<evidence type="ECO:0000256" key="5">
    <source>
        <dbReference type="RuleBase" id="RU363050"/>
    </source>
</evidence>
<dbReference type="GO" id="GO:0000922">
    <property type="term" value="C:spindle pole"/>
    <property type="evidence" value="ECO:0007669"/>
    <property type="project" value="InterPro"/>
</dbReference>
<protein>
    <recommendedName>
        <fullName evidence="5">Spindle pole body component</fullName>
    </recommendedName>
</protein>
<dbReference type="Pfam" id="PF04130">
    <property type="entry name" value="GCP_C_terminal"/>
    <property type="match status" value="1"/>
</dbReference>
<dbReference type="OrthoDB" id="5860513at2759"/>
<proteinExistence type="inferred from homology"/>
<reference evidence="8" key="1">
    <citation type="submission" date="2022-03" db="EMBL/GenBank/DDBJ databases">
        <authorList>
            <person name="Legras J.-L."/>
            <person name="Devillers H."/>
            <person name="Grondin C."/>
        </authorList>
    </citation>
    <scope>NUCLEOTIDE SEQUENCE</scope>
    <source>
        <strain evidence="8">CLIB 1423</strain>
    </source>
</reference>
<dbReference type="GO" id="GO:0051225">
    <property type="term" value="P:spindle assembly"/>
    <property type="evidence" value="ECO:0007669"/>
    <property type="project" value="TreeGrafter"/>
</dbReference>
<dbReference type="InterPro" id="IPR041470">
    <property type="entry name" value="GCP_N"/>
</dbReference>
<dbReference type="GO" id="GO:0000930">
    <property type="term" value="C:gamma-tubulin complex"/>
    <property type="evidence" value="ECO:0007669"/>
    <property type="project" value="UniProtKB-ARBA"/>
</dbReference>
<gene>
    <name evidence="8" type="ORF">CLIB1423_02S01926</name>
</gene>
<dbReference type="GO" id="GO:0000278">
    <property type="term" value="P:mitotic cell cycle"/>
    <property type="evidence" value="ECO:0007669"/>
    <property type="project" value="TreeGrafter"/>
</dbReference>
<comment type="subcellular location">
    <subcellularLocation>
        <location evidence="5">Cytoplasm</location>
        <location evidence="5">Cytoskeleton</location>
        <location evidence="5">Microtubule organizing center</location>
    </subcellularLocation>
</comment>
<dbReference type="AlphaFoldDB" id="A0A9P0QL33"/>
<comment type="similarity">
    <text evidence="1 5">Belongs to the TUBGCP family.</text>
</comment>
<evidence type="ECO:0000256" key="4">
    <source>
        <dbReference type="ARBA" id="ARBA00023212"/>
    </source>
</evidence>
<dbReference type="GO" id="GO:0051011">
    <property type="term" value="F:microtubule minus-end binding"/>
    <property type="evidence" value="ECO:0007669"/>
    <property type="project" value="TreeGrafter"/>
</dbReference>
<keyword evidence="9" id="KW-1185">Reference proteome</keyword>
<dbReference type="GO" id="GO:0043015">
    <property type="term" value="F:gamma-tubulin binding"/>
    <property type="evidence" value="ECO:0007669"/>
    <property type="project" value="InterPro"/>
</dbReference>
<dbReference type="GO" id="GO:0007020">
    <property type="term" value="P:microtubule nucleation"/>
    <property type="evidence" value="ECO:0007669"/>
    <property type="project" value="InterPro"/>
</dbReference>
<evidence type="ECO:0000256" key="2">
    <source>
        <dbReference type="ARBA" id="ARBA00022490"/>
    </source>
</evidence>
<dbReference type="EMBL" id="CAKXYY010000002">
    <property type="protein sequence ID" value="CAH2350649.1"/>
    <property type="molecule type" value="Genomic_DNA"/>
</dbReference>
<comment type="caution">
    <text evidence="8">The sequence shown here is derived from an EMBL/GenBank/DDBJ whole genome shotgun (WGS) entry which is preliminary data.</text>
</comment>
<evidence type="ECO:0000313" key="8">
    <source>
        <dbReference type="EMBL" id="CAH2350649.1"/>
    </source>
</evidence>
<accession>A0A9P0QL33</accession>
<feature type="domain" description="Gamma tubulin complex component protein N-terminal" evidence="7">
    <location>
        <begin position="195"/>
        <end position="471"/>
    </location>
</feature>
<keyword evidence="2 5" id="KW-0963">Cytoplasm</keyword>